<sequence>MSTFFNQANAQKISLEQAKLYLEAFQKSIEIPKEYQFHSVEKVKIDKVSAYLFRYEKAENKGMRGEHFSFLVQESDKTILGFINMDKKYANTNLPTKEKTKEISQKFLQKVDAKLAGELKNQWIDRHDDIILVNGEETTLAVMKYKCYRPSKDDYAWVYVGFDGSVKAFERNTKWNMLKRQRHAEQWLHDVWRIKNNK</sequence>
<gene>
    <name evidence="1" type="ORF">NCTC11661_01214</name>
</gene>
<dbReference type="RefSeq" id="WP_002688869.1">
    <property type="nucleotide sequence ID" value="NZ_UFTJ01000002.1"/>
</dbReference>
<proteinExistence type="predicted"/>
<evidence type="ECO:0000313" key="1">
    <source>
        <dbReference type="EMBL" id="SSZ55815.1"/>
    </source>
</evidence>
<dbReference type="AlphaFoldDB" id="A0A376C2U2"/>
<name>A0A376C2U2_9FLAO</name>
<organism evidence="1 2">
    <name type="scientific">Bergeyella zoohelcum</name>
    <dbReference type="NCBI Taxonomy" id="1015"/>
    <lineage>
        <taxon>Bacteria</taxon>
        <taxon>Pseudomonadati</taxon>
        <taxon>Bacteroidota</taxon>
        <taxon>Flavobacteriia</taxon>
        <taxon>Flavobacteriales</taxon>
        <taxon>Weeksellaceae</taxon>
        <taxon>Bergeyella</taxon>
    </lineage>
</organism>
<reference evidence="1 2" key="1">
    <citation type="submission" date="2018-06" db="EMBL/GenBank/DDBJ databases">
        <authorList>
            <consortium name="Pathogen Informatics"/>
            <person name="Doyle S."/>
        </authorList>
    </citation>
    <scope>NUCLEOTIDE SEQUENCE [LARGE SCALE GENOMIC DNA]</scope>
    <source>
        <strain evidence="1 2">NCTC11661</strain>
    </source>
</reference>
<protein>
    <submittedName>
        <fullName evidence="1">Uncharacterized protein</fullName>
    </submittedName>
</protein>
<evidence type="ECO:0000313" key="2">
    <source>
        <dbReference type="Proteomes" id="UP000255515"/>
    </source>
</evidence>
<dbReference type="Proteomes" id="UP000255515">
    <property type="component" value="Unassembled WGS sequence"/>
</dbReference>
<dbReference type="EMBL" id="UFTJ01000002">
    <property type="protein sequence ID" value="SSZ55815.1"/>
    <property type="molecule type" value="Genomic_DNA"/>
</dbReference>
<accession>A0A376C2U2</accession>